<comment type="caution">
    <text evidence="10">The sequence shown here is derived from an EMBL/GenBank/DDBJ whole genome shotgun (WGS) entry which is preliminary data.</text>
</comment>
<evidence type="ECO:0000256" key="3">
    <source>
        <dbReference type="ARBA" id="ARBA00022516"/>
    </source>
</evidence>
<evidence type="ECO:0000256" key="7">
    <source>
        <dbReference type="ARBA" id="ARBA00023004"/>
    </source>
</evidence>
<evidence type="ECO:0000256" key="8">
    <source>
        <dbReference type="ARBA" id="ARBA00023098"/>
    </source>
</evidence>
<evidence type="ECO:0000256" key="9">
    <source>
        <dbReference type="ARBA" id="ARBA00023160"/>
    </source>
</evidence>
<keyword evidence="5" id="KW-0276">Fatty acid metabolism</keyword>
<protein>
    <submittedName>
        <fullName evidence="10">Ferritin-like domain-containing protein</fullName>
    </submittedName>
</protein>
<dbReference type="Proteomes" id="UP000265742">
    <property type="component" value="Unassembled WGS sequence"/>
</dbReference>
<dbReference type="InterPro" id="IPR005067">
    <property type="entry name" value="Fatty_acid_desaturase-2"/>
</dbReference>
<evidence type="ECO:0000256" key="1">
    <source>
        <dbReference type="ARBA" id="ARBA00001954"/>
    </source>
</evidence>
<keyword evidence="9" id="KW-0275">Fatty acid biosynthesis</keyword>
<dbReference type="GO" id="GO:0045300">
    <property type="term" value="F:stearoyl-[ACP] desaturase activity"/>
    <property type="evidence" value="ECO:0007669"/>
    <property type="project" value="InterPro"/>
</dbReference>
<dbReference type="RefSeq" id="WP_119481552.1">
    <property type="nucleotide sequence ID" value="NZ_QXTG01000001.1"/>
</dbReference>
<evidence type="ECO:0000256" key="4">
    <source>
        <dbReference type="ARBA" id="ARBA00022723"/>
    </source>
</evidence>
<evidence type="ECO:0000313" key="11">
    <source>
        <dbReference type="Proteomes" id="UP000265742"/>
    </source>
</evidence>
<dbReference type="GO" id="GO:0046872">
    <property type="term" value="F:metal ion binding"/>
    <property type="evidence" value="ECO:0007669"/>
    <property type="project" value="UniProtKB-KW"/>
</dbReference>
<dbReference type="InterPro" id="IPR009078">
    <property type="entry name" value="Ferritin-like_SF"/>
</dbReference>
<keyword evidence="11" id="KW-1185">Reference proteome</keyword>
<dbReference type="OrthoDB" id="3606832at2"/>
<name>A0A3A1U4F3_9MICO</name>
<gene>
    <name evidence="10" type="ORF">D1781_07475</name>
</gene>
<comment type="cofactor">
    <cofactor evidence="1">
        <name>Fe(2+)</name>
        <dbReference type="ChEBI" id="CHEBI:29033"/>
    </cofactor>
</comment>
<keyword evidence="7" id="KW-0408">Iron</keyword>
<evidence type="ECO:0000256" key="2">
    <source>
        <dbReference type="ARBA" id="ARBA00008749"/>
    </source>
</evidence>
<reference evidence="11" key="1">
    <citation type="submission" date="2018-09" db="EMBL/GenBank/DDBJ databases">
        <authorList>
            <person name="Kim I."/>
        </authorList>
    </citation>
    <scope>NUCLEOTIDE SEQUENCE [LARGE SCALE GENOMIC DNA]</scope>
    <source>
        <strain evidence="11">DD4a</strain>
    </source>
</reference>
<keyword evidence="8" id="KW-0443">Lipid metabolism</keyword>
<dbReference type="EMBL" id="QXTG01000001">
    <property type="protein sequence ID" value="RIX31190.1"/>
    <property type="molecule type" value="Genomic_DNA"/>
</dbReference>
<sequence>MAFDIDTFAESSTAVAWSDIDLDAFRENPLPEDSLRALRYMCDVEYHTVCYLRDMLVTPSHGDGEVSTFMTMWNREEYWHGEALAAVLKVHGIEVEYDQLKASRIKLGWRDRIDPIKQAVYGNIVGKDFVATHMSWGSVNERGAASAYRRLAALEPHPALAPLLKRIAAQESRHIAFYTTQATKRLEESKLARAFTRFALSKVWGPVGSTIEPEEEVRFVMGYLFDGPDGLREVRKMDEAIAKLPGMQGLAINEAAFRARGLYADLPAA</sequence>
<accession>A0A3A1U4F3</accession>
<organism evidence="10 11">
    <name type="scientific">Amnibacterium setariae</name>
    <dbReference type="NCBI Taxonomy" id="2306585"/>
    <lineage>
        <taxon>Bacteria</taxon>
        <taxon>Bacillati</taxon>
        <taxon>Actinomycetota</taxon>
        <taxon>Actinomycetes</taxon>
        <taxon>Micrococcales</taxon>
        <taxon>Microbacteriaceae</taxon>
        <taxon>Amnibacterium</taxon>
    </lineage>
</organism>
<dbReference type="AlphaFoldDB" id="A0A3A1U4F3"/>
<comment type="similarity">
    <text evidence="2">Belongs to the fatty acid desaturase type 2 family.</text>
</comment>
<dbReference type="Pfam" id="PF03405">
    <property type="entry name" value="FA_desaturase_2"/>
    <property type="match status" value="1"/>
</dbReference>
<keyword evidence="6" id="KW-0560">Oxidoreductase</keyword>
<evidence type="ECO:0000313" key="10">
    <source>
        <dbReference type="EMBL" id="RIX31190.1"/>
    </source>
</evidence>
<proteinExistence type="inferred from homology"/>
<keyword evidence="3" id="KW-0444">Lipid biosynthesis</keyword>
<evidence type="ECO:0000256" key="6">
    <source>
        <dbReference type="ARBA" id="ARBA00023002"/>
    </source>
</evidence>
<dbReference type="Gene3D" id="1.10.620.20">
    <property type="entry name" value="Ribonucleotide Reductase, subunit A"/>
    <property type="match status" value="1"/>
</dbReference>
<dbReference type="SUPFAM" id="SSF47240">
    <property type="entry name" value="Ferritin-like"/>
    <property type="match status" value="1"/>
</dbReference>
<evidence type="ECO:0000256" key="5">
    <source>
        <dbReference type="ARBA" id="ARBA00022832"/>
    </source>
</evidence>
<dbReference type="GO" id="GO:0006633">
    <property type="term" value="P:fatty acid biosynthetic process"/>
    <property type="evidence" value="ECO:0007669"/>
    <property type="project" value="UniProtKB-KW"/>
</dbReference>
<dbReference type="InterPro" id="IPR012348">
    <property type="entry name" value="RNR-like"/>
</dbReference>
<keyword evidence="4" id="KW-0479">Metal-binding</keyword>